<dbReference type="InterPro" id="IPR039857">
    <property type="entry name" value="Ift122/121"/>
</dbReference>
<evidence type="ECO:0000313" key="12">
    <source>
        <dbReference type="Ensembl" id="ENSCSAVP00000011492.1"/>
    </source>
</evidence>
<dbReference type="Pfam" id="PF23381">
    <property type="entry name" value="Beta-prop_IFT122_1st"/>
    <property type="match status" value="1"/>
</dbReference>
<dbReference type="OMA" id="GDSFDTW"/>
<feature type="domain" description="IFT122 first beta-propeller" evidence="9">
    <location>
        <begin position="1"/>
        <end position="321"/>
    </location>
</feature>
<dbReference type="InterPro" id="IPR056152">
    <property type="entry name" value="Beta-prop_IFT122_2nd"/>
</dbReference>
<dbReference type="InterPro" id="IPR015943">
    <property type="entry name" value="WD40/YVTN_repeat-like_dom_sf"/>
</dbReference>
<reference evidence="13" key="1">
    <citation type="submission" date="2003-08" db="EMBL/GenBank/DDBJ databases">
        <authorList>
            <person name="Birren B."/>
            <person name="Nusbaum C."/>
            <person name="Abebe A."/>
            <person name="Abouelleil A."/>
            <person name="Adekoya E."/>
            <person name="Ait-zahra M."/>
            <person name="Allen N."/>
            <person name="Allen T."/>
            <person name="An P."/>
            <person name="Anderson M."/>
            <person name="Anderson S."/>
            <person name="Arachchi H."/>
            <person name="Armbruster J."/>
            <person name="Bachantsang P."/>
            <person name="Baldwin J."/>
            <person name="Barry A."/>
            <person name="Bayul T."/>
            <person name="Blitshsteyn B."/>
            <person name="Bloom T."/>
            <person name="Blye J."/>
            <person name="Boguslavskiy L."/>
            <person name="Borowsky M."/>
            <person name="Boukhgalter B."/>
            <person name="Brunache A."/>
            <person name="Butler J."/>
            <person name="Calixte N."/>
            <person name="Calvo S."/>
            <person name="Camarata J."/>
            <person name="Campo K."/>
            <person name="Chang J."/>
            <person name="Cheshatsang Y."/>
            <person name="Citroen M."/>
            <person name="Collymore A."/>
            <person name="Considine T."/>
            <person name="Cook A."/>
            <person name="Cooke P."/>
            <person name="Corum B."/>
            <person name="Cuomo C."/>
            <person name="David R."/>
            <person name="Dawoe T."/>
            <person name="Degray S."/>
            <person name="Dodge S."/>
            <person name="Dooley K."/>
            <person name="Dorje P."/>
            <person name="Dorjee K."/>
            <person name="Dorris L."/>
            <person name="Duffey N."/>
            <person name="Dupes A."/>
            <person name="Elkins T."/>
            <person name="Engels R."/>
            <person name="Erickson J."/>
            <person name="Farina A."/>
            <person name="Faro S."/>
            <person name="Ferreira P."/>
            <person name="Fischer H."/>
            <person name="Fitzgerald M."/>
            <person name="Foley K."/>
            <person name="Gage D."/>
            <person name="Galagan J."/>
            <person name="Gearin G."/>
            <person name="Gnerre S."/>
            <person name="Gnirke A."/>
            <person name="Goyette A."/>
            <person name="Graham J."/>
            <person name="Grandbois E."/>
            <person name="Gyaltsen K."/>
            <person name="Hafez N."/>
            <person name="Hagopian D."/>
            <person name="Hagos B."/>
            <person name="Hall J."/>
            <person name="Hatcher B."/>
            <person name="Heller A."/>
            <person name="Higgins H."/>
            <person name="Honan T."/>
            <person name="Horn A."/>
            <person name="Houde N."/>
            <person name="Hughes L."/>
            <person name="Hulme W."/>
            <person name="Husby E."/>
            <person name="Iliev I."/>
            <person name="Jaffe D."/>
            <person name="Jones C."/>
            <person name="Kamal M."/>
            <person name="Kamat A."/>
            <person name="Kamvysselis M."/>
            <person name="Karlsson E."/>
            <person name="Kells C."/>
            <person name="Kieu A."/>
            <person name="Kisner P."/>
            <person name="Kodira C."/>
            <person name="Kulbokas E."/>
            <person name="Labutti K."/>
            <person name="Lama D."/>
            <person name="Landers T."/>
            <person name="Leger J."/>
            <person name="Levine S."/>
            <person name="Lewis D."/>
            <person name="Lewis T."/>
            <person name="Lindblad-toh K."/>
            <person name="Liu X."/>
            <person name="Lokyitsang T."/>
            <person name="Lokyitsang Y."/>
            <person name="Lucien O."/>
            <person name="Lui A."/>
            <person name="Ma L.J."/>
            <person name="Mabbitt R."/>
            <person name="Macdonald J."/>
            <person name="Maclean C."/>
            <person name="Major J."/>
            <person name="Manning J."/>
            <person name="Marabella R."/>
            <person name="Maru K."/>
            <person name="Matthews C."/>
            <person name="Mauceli E."/>
            <person name="Mccarthy M."/>
            <person name="Mcdonough S."/>
            <person name="Mcghee T."/>
            <person name="Meldrim J."/>
            <person name="Meneus L."/>
            <person name="Mesirov J."/>
            <person name="Mihalev A."/>
            <person name="Mihova T."/>
            <person name="Mikkelsen T."/>
            <person name="Mlenga V."/>
            <person name="Moru K."/>
            <person name="Mozes J."/>
            <person name="Mulrain L."/>
            <person name="Munson G."/>
            <person name="Naylor J."/>
            <person name="Newes C."/>
            <person name="Nguyen C."/>
            <person name="Nguyen N."/>
            <person name="Nguyen T."/>
            <person name="Nicol R."/>
            <person name="Nielsen C."/>
            <person name="Nizzari M."/>
            <person name="Norbu C."/>
            <person name="Norbu N."/>
            <person name="O'donnell P."/>
            <person name="Okoawo O."/>
            <person name="O'leary S."/>
            <person name="Omotosho B."/>
            <person name="O'neill K."/>
            <person name="Osman S."/>
            <person name="Parker S."/>
            <person name="Perrin D."/>
            <person name="Phunkhang P."/>
            <person name="Piqani B."/>
            <person name="Purcell S."/>
            <person name="Rachupka T."/>
            <person name="Ramasamy U."/>
            <person name="Rameau R."/>
            <person name="Ray V."/>
            <person name="Raymond C."/>
            <person name="Retta R."/>
            <person name="Richardson S."/>
            <person name="Rise C."/>
            <person name="Rodriguez J."/>
            <person name="Rogers J."/>
            <person name="Rogov P."/>
            <person name="Rutman M."/>
            <person name="Schupbach R."/>
            <person name="Seaman C."/>
            <person name="Settipalli S."/>
            <person name="Sharpe T."/>
            <person name="Sheridan J."/>
            <person name="Sherpa N."/>
            <person name="Shi J."/>
            <person name="Smirnov S."/>
            <person name="Smith C."/>
            <person name="Sougnez C."/>
            <person name="Spencer B."/>
            <person name="Stalker J."/>
            <person name="Stange-thomann N."/>
            <person name="Stavropoulos S."/>
            <person name="Stetson K."/>
            <person name="Stone C."/>
            <person name="Stone S."/>
            <person name="Stubbs M."/>
            <person name="Talamas J."/>
            <person name="Tchuinga P."/>
            <person name="Tenzing P."/>
            <person name="Tesfaye S."/>
            <person name="Theodore J."/>
            <person name="Thoulutsang Y."/>
            <person name="Topham K."/>
            <person name="Towey S."/>
            <person name="Tsamla T."/>
            <person name="Tsomo N."/>
            <person name="Vallee D."/>
            <person name="Vassiliev H."/>
            <person name="Venkataraman V."/>
            <person name="Vinson J."/>
            <person name="Vo A."/>
            <person name="Wade C."/>
            <person name="Wang S."/>
            <person name="Wangchuk T."/>
            <person name="Wangdi T."/>
            <person name="Whittaker C."/>
            <person name="Wilkinson J."/>
            <person name="Wu Y."/>
            <person name="Wyman D."/>
            <person name="Yadav S."/>
            <person name="Yang S."/>
            <person name="Yang X."/>
            <person name="Yeager S."/>
            <person name="Yee E."/>
            <person name="Young G."/>
            <person name="Zainoun J."/>
            <person name="Zembeck L."/>
            <person name="Zimmer A."/>
            <person name="Zody M."/>
            <person name="Lander E."/>
        </authorList>
    </citation>
    <scope>NUCLEOTIDE SEQUENCE [LARGE SCALE GENOMIC DNA]</scope>
</reference>
<dbReference type="Pfam" id="PF25295">
    <property type="entry name" value="TPR_IFT122"/>
    <property type="match status" value="1"/>
</dbReference>
<dbReference type="PANTHER" id="PTHR12764:SF4">
    <property type="entry name" value="INTRAFLAGELLAR TRANSPORT PROTEIN 122 HOMOLOG"/>
    <property type="match status" value="1"/>
</dbReference>
<dbReference type="PANTHER" id="PTHR12764">
    <property type="entry name" value="WD REPEAT DOMAIN-RELATED"/>
    <property type="match status" value="1"/>
</dbReference>
<dbReference type="GeneTree" id="ENSGT00390000001016"/>
<evidence type="ECO:0000313" key="13">
    <source>
        <dbReference type="Proteomes" id="UP000007875"/>
    </source>
</evidence>
<dbReference type="InterPro" id="IPR036322">
    <property type="entry name" value="WD40_repeat_dom_sf"/>
</dbReference>
<protein>
    <recommendedName>
        <fullName evidence="2">Intraflagellar transport protein 122 homolog</fullName>
    </recommendedName>
</protein>
<dbReference type="GO" id="GO:0030991">
    <property type="term" value="C:intraciliary transport particle A"/>
    <property type="evidence" value="ECO:0007669"/>
    <property type="project" value="TreeGrafter"/>
</dbReference>
<evidence type="ECO:0000256" key="3">
    <source>
        <dbReference type="ARBA" id="ARBA00022574"/>
    </source>
</evidence>
<evidence type="ECO:0000259" key="11">
    <source>
        <dbReference type="Pfam" id="PF25295"/>
    </source>
</evidence>
<dbReference type="GO" id="GO:1905515">
    <property type="term" value="P:non-motile cilium assembly"/>
    <property type="evidence" value="ECO:0007669"/>
    <property type="project" value="TreeGrafter"/>
</dbReference>
<dbReference type="FunFam" id="1.25.40.470:FF:000005">
    <property type="entry name" value="Intraflagellar transport protein 122 homolog"/>
    <property type="match status" value="1"/>
</dbReference>
<dbReference type="SUPFAM" id="SSF50978">
    <property type="entry name" value="WD40 repeat-like"/>
    <property type="match status" value="2"/>
</dbReference>
<dbReference type="InParanoid" id="H2Z1N0"/>
<evidence type="ECO:0000256" key="6">
    <source>
        <dbReference type="ARBA" id="ARBA00023273"/>
    </source>
</evidence>
<dbReference type="eggNOG" id="KOG1538">
    <property type="taxonomic scope" value="Eukaryota"/>
</dbReference>
<dbReference type="GO" id="GO:0035721">
    <property type="term" value="P:intraciliary retrograde transport"/>
    <property type="evidence" value="ECO:0007669"/>
    <property type="project" value="TreeGrafter"/>
</dbReference>
<keyword evidence="3 7" id="KW-0853">WD repeat</keyword>
<feature type="domain" description="IFT122 zinc ribbon" evidence="10">
    <location>
        <begin position="1039"/>
        <end position="1083"/>
    </location>
</feature>
<feature type="domain" description="IFT122 second beta-propeller" evidence="8">
    <location>
        <begin position="330"/>
        <end position="594"/>
    </location>
</feature>
<dbReference type="PROSITE" id="PS50082">
    <property type="entry name" value="WD_REPEATS_2"/>
    <property type="match status" value="1"/>
</dbReference>
<dbReference type="Pfam" id="PF25143">
    <property type="entry name" value="Zn_ribbon_IFT122_C"/>
    <property type="match status" value="1"/>
</dbReference>
<dbReference type="InterPro" id="IPR056153">
    <property type="entry name" value="Beta-prop_IFT122_1st"/>
</dbReference>
<organism evidence="12 13">
    <name type="scientific">Ciona savignyi</name>
    <name type="common">Pacific transparent sea squirt</name>
    <dbReference type="NCBI Taxonomy" id="51511"/>
    <lineage>
        <taxon>Eukaryota</taxon>
        <taxon>Metazoa</taxon>
        <taxon>Chordata</taxon>
        <taxon>Tunicata</taxon>
        <taxon>Ascidiacea</taxon>
        <taxon>Phlebobranchia</taxon>
        <taxon>Cionidae</taxon>
        <taxon>Ciona</taxon>
    </lineage>
</organism>
<proteinExistence type="predicted"/>
<dbReference type="Gene3D" id="2.130.10.10">
    <property type="entry name" value="YVTN repeat-like/Quinoprotein amine dehydrogenase"/>
    <property type="match status" value="4"/>
</dbReference>
<evidence type="ECO:0000256" key="2">
    <source>
        <dbReference type="ARBA" id="ARBA00019442"/>
    </source>
</evidence>
<evidence type="ECO:0000256" key="7">
    <source>
        <dbReference type="PROSITE-ProRule" id="PRU00221"/>
    </source>
</evidence>
<comment type="subcellular location">
    <subcellularLocation>
        <location evidence="1">Cell projection</location>
        <location evidence="1">Cilium</location>
    </subcellularLocation>
</comment>
<evidence type="ECO:0000259" key="8">
    <source>
        <dbReference type="Pfam" id="PF23377"/>
    </source>
</evidence>
<dbReference type="Pfam" id="PF25144">
    <property type="entry name" value="Zn_ribbon_IFT122"/>
    <property type="match status" value="1"/>
</dbReference>
<keyword evidence="6" id="KW-0966">Cell projection</keyword>
<reference evidence="12" key="3">
    <citation type="submission" date="2025-09" db="UniProtKB">
        <authorList>
            <consortium name="Ensembl"/>
        </authorList>
    </citation>
    <scope>IDENTIFICATION</scope>
</reference>
<evidence type="ECO:0000256" key="1">
    <source>
        <dbReference type="ARBA" id="ARBA00004138"/>
    </source>
</evidence>
<name>H2Z1N0_CIOSA</name>
<dbReference type="InterPro" id="IPR057411">
    <property type="entry name" value="TPR_IFT122"/>
</dbReference>
<dbReference type="PROSITE" id="PS50294">
    <property type="entry name" value="WD_REPEATS_REGION"/>
    <property type="match status" value="1"/>
</dbReference>
<dbReference type="Pfam" id="PF23377">
    <property type="entry name" value="Beta-prop_IFT122_2nd"/>
    <property type="match status" value="1"/>
</dbReference>
<dbReference type="FunCoup" id="H2Z1N0">
    <property type="interactions" value="228"/>
</dbReference>
<dbReference type="Ensembl" id="ENSCSAVT00000011625.1">
    <property type="protein sequence ID" value="ENSCSAVP00000011492.1"/>
    <property type="gene ID" value="ENSCSAVG00000006736.1"/>
</dbReference>
<dbReference type="GO" id="GO:0061512">
    <property type="term" value="P:protein localization to cilium"/>
    <property type="evidence" value="ECO:0007669"/>
    <property type="project" value="TreeGrafter"/>
</dbReference>
<dbReference type="AlphaFoldDB" id="H2Z1N0"/>
<reference evidence="12" key="2">
    <citation type="submission" date="2025-08" db="UniProtKB">
        <authorList>
            <consortium name="Ensembl"/>
        </authorList>
    </citation>
    <scope>IDENTIFICATION</scope>
</reference>
<dbReference type="InterPro" id="IPR056838">
    <property type="entry name" value="Zn_ribbon_IFT122"/>
</dbReference>
<feature type="domain" description="Intraflagellar transport protein 122 homolog TPR" evidence="11">
    <location>
        <begin position="601"/>
        <end position="982"/>
    </location>
</feature>
<dbReference type="STRING" id="51511.ENSCSAVP00000011492"/>
<keyword evidence="4" id="KW-0677">Repeat</keyword>
<keyword evidence="5" id="KW-0969">Cilium</keyword>
<dbReference type="Gene3D" id="1.25.40.470">
    <property type="match status" value="1"/>
</dbReference>
<sequence>IYDIAFKPDGTQLLVATGNKIIVYDPTDGTLVQTLRAHKDTVYCLGYSKDGKRFASGSADKCVIIWTDKLTGILKYTHNESIQCLAYNPVSPQLASCAVNDFGLWAPEQKSVNKHKISNRITCCSWTSDGQYLALGLFSGVISIRSKLGEEKIKIERPGGSLSPVWSLKWNHNIQFAPFKHFKRSIDAPNVVIRGVNQFYRTRGFRGQAIIGLDSSPKKLDDTNDVLTVCDWGQTLSFYHLNGKQIGKDAKLDYDPCAVQYYDQGKYLVVGGSNKKTCLYSKEGYFLGVISDSSSGWVWCIACKPDSNVVVVGHQDGTITCHLVTFQTVHGLYRDCYAFRQNLTNVVVQRLNSDIKHIDLDEDDGSKLTIKCNDLVKRISVYKDKLAVQLSDRIVIYQHETKDGESKYVPVNKILKKFECNLLVVCSENIILCQESKLSCFSMDGEKQRDWSLEANIRYIKVIGGPSGREGMLLGLKNGQVLQIFVDNPFPIEMLKIKSSIRCLDLSMNRTKLAIICDNSTCHVYDIESKELLFEEVNANSVAWNTQNEDMLCYSGKGHLGIKAAGFPSQQRRMNGFVVGYCGSRIFCLHVHAMRAVDVPQSAPMYQYLDRQMYEEAYQIACLGVTESDWHNLSQKALEDLNFNVAKKAFTRIRNLRYLELVQSIEDRQKRGENKTDLFMGDIHAYRSEFAEAAKYYKKAGHSQKAVDMYTDLRMFELAKEYVETTDPSERKQLMAKQANWAKNTNEPREAAKMYLAAGENLKALDIIGENGWTDMLMDVARKLDKADRESLTKCAYYLKQLQQYAYCAEVFNKMGDRKAHILLQVEIKNWDEAFALVEKHPEFKDDVYVPYAQWLAENDKFEEAQKAFHKAGRISDALHVLEQLTENAVNECRFNDAGYYYWMLSMQCLDIAAERTPKKVEMLKKFKKYQKLAEIYYVYHSIQRYTDEPFTSHLPEALFNIARFLLHCISGSTAPRGVSKVPFSATLYALAKQSRSLGAYKLSRFAYDKLHTLKLPMRFQDLIDLGSVTIRSKPYHDSEDLQPMCYRCSTTNPLLNAQGSSCINCHQPFVYSFSSFEVLPLVEFTLEDGISDEEACRLIDSSSKPPRSDEWKDNDRDAQSLQMDVVEEDPFTARLLTFEGGGDYVPVVVNRVVLRSLSRGDVFIRRWAAPLRFQYFKNLMPEVAVAMCDSCFQMFHADDYELMVLQKQCCPFCRKVSDAHED</sequence>
<evidence type="ECO:0000259" key="9">
    <source>
        <dbReference type="Pfam" id="PF23381"/>
    </source>
</evidence>
<dbReference type="GO" id="GO:0097730">
    <property type="term" value="C:non-motile cilium"/>
    <property type="evidence" value="ECO:0007669"/>
    <property type="project" value="TreeGrafter"/>
</dbReference>
<dbReference type="InterPro" id="IPR001680">
    <property type="entry name" value="WD40_rpt"/>
</dbReference>
<feature type="repeat" description="WD" evidence="7">
    <location>
        <begin position="35"/>
        <end position="66"/>
    </location>
</feature>
<evidence type="ECO:0000259" key="10">
    <source>
        <dbReference type="Pfam" id="PF25144"/>
    </source>
</evidence>
<evidence type="ECO:0000256" key="4">
    <source>
        <dbReference type="ARBA" id="ARBA00022737"/>
    </source>
</evidence>
<dbReference type="SMART" id="SM00320">
    <property type="entry name" value="WD40"/>
    <property type="match status" value="6"/>
</dbReference>
<dbReference type="Proteomes" id="UP000007875">
    <property type="component" value="Unassembled WGS sequence"/>
</dbReference>
<evidence type="ECO:0000256" key="5">
    <source>
        <dbReference type="ARBA" id="ARBA00023069"/>
    </source>
</evidence>
<keyword evidence="13" id="KW-1185">Reference proteome</keyword>
<accession>H2Z1N0</accession>